<name>A0A1Y2EVK3_9FUNG</name>
<feature type="transmembrane region" description="Helical" evidence="1">
    <location>
        <begin position="54"/>
        <end position="80"/>
    </location>
</feature>
<evidence type="ECO:0000313" key="3">
    <source>
        <dbReference type="Proteomes" id="UP000193920"/>
    </source>
</evidence>
<protein>
    <submittedName>
        <fullName evidence="2">Uncharacterized protein</fullName>
    </submittedName>
</protein>
<dbReference type="EMBL" id="MCOG01000025">
    <property type="protein sequence ID" value="ORY75590.1"/>
    <property type="molecule type" value="Genomic_DNA"/>
</dbReference>
<dbReference type="Proteomes" id="UP000193920">
    <property type="component" value="Unassembled WGS sequence"/>
</dbReference>
<dbReference type="AlphaFoldDB" id="A0A1Y2EVK3"/>
<evidence type="ECO:0000313" key="2">
    <source>
        <dbReference type="EMBL" id="ORY75590.1"/>
    </source>
</evidence>
<feature type="transmembrane region" description="Helical" evidence="1">
    <location>
        <begin position="27"/>
        <end position="47"/>
    </location>
</feature>
<reference evidence="2 3" key="1">
    <citation type="submission" date="2016-08" db="EMBL/GenBank/DDBJ databases">
        <title>A Parts List for Fungal Cellulosomes Revealed by Comparative Genomics.</title>
        <authorList>
            <consortium name="DOE Joint Genome Institute"/>
            <person name="Haitjema C.H."/>
            <person name="Gilmore S.P."/>
            <person name="Henske J.K."/>
            <person name="Solomon K.V."/>
            <person name="De Groot R."/>
            <person name="Kuo A."/>
            <person name="Mondo S.J."/>
            <person name="Salamov A.A."/>
            <person name="Labutti K."/>
            <person name="Zhao Z."/>
            <person name="Chiniquy J."/>
            <person name="Barry K."/>
            <person name="Brewer H.M."/>
            <person name="Purvine S.O."/>
            <person name="Wright A.T."/>
            <person name="Boxma B."/>
            <person name="Van Alen T."/>
            <person name="Hackstein J.H."/>
            <person name="Baker S.E."/>
            <person name="Grigoriev I.V."/>
            <person name="O'Malley M.A."/>
        </authorList>
    </citation>
    <scope>NUCLEOTIDE SEQUENCE [LARGE SCALE GENOMIC DNA]</scope>
    <source>
        <strain evidence="2 3">G1</strain>
    </source>
</reference>
<keyword evidence="3" id="KW-1185">Reference proteome</keyword>
<accession>A0A1Y2EVK3</accession>
<sequence>MNSENGCIKGNEKCICFFFLPDKYAEVIATLFMIGICAGTHFLNIMIHEDIGAFLYTVSYIFDSIVLVSLVVFFVGLFWVDI</sequence>
<organism evidence="2 3">
    <name type="scientific">Neocallimastix californiae</name>
    <dbReference type="NCBI Taxonomy" id="1754190"/>
    <lineage>
        <taxon>Eukaryota</taxon>
        <taxon>Fungi</taxon>
        <taxon>Fungi incertae sedis</taxon>
        <taxon>Chytridiomycota</taxon>
        <taxon>Chytridiomycota incertae sedis</taxon>
        <taxon>Neocallimastigomycetes</taxon>
        <taxon>Neocallimastigales</taxon>
        <taxon>Neocallimastigaceae</taxon>
        <taxon>Neocallimastix</taxon>
    </lineage>
</organism>
<comment type="caution">
    <text evidence="2">The sequence shown here is derived from an EMBL/GenBank/DDBJ whole genome shotgun (WGS) entry which is preliminary data.</text>
</comment>
<dbReference type="OrthoDB" id="2150042at2759"/>
<proteinExistence type="predicted"/>
<gene>
    <name evidence="2" type="ORF">LY90DRAFT_132501</name>
</gene>
<keyword evidence="1" id="KW-0812">Transmembrane</keyword>
<evidence type="ECO:0000256" key="1">
    <source>
        <dbReference type="SAM" id="Phobius"/>
    </source>
</evidence>
<keyword evidence="1" id="KW-0472">Membrane</keyword>
<keyword evidence="1" id="KW-1133">Transmembrane helix</keyword>